<dbReference type="SMART" id="SM00516">
    <property type="entry name" value="SEC14"/>
    <property type="match status" value="1"/>
</dbReference>
<evidence type="ECO:0000313" key="2">
    <source>
        <dbReference type="EMBL" id="KAH8019302.1"/>
    </source>
</evidence>
<dbReference type="InterPro" id="IPR011074">
    <property type="entry name" value="CRAL/TRIO_N_dom"/>
</dbReference>
<dbReference type="AlphaFoldDB" id="A0A9J6DBU6"/>
<organism evidence="2 3">
    <name type="scientific">Rhipicephalus microplus</name>
    <name type="common">Cattle tick</name>
    <name type="synonym">Boophilus microplus</name>
    <dbReference type="NCBI Taxonomy" id="6941"/>
    <lineage>
        <taxon>Eukaryota</taxon>
        <taxon>Metazoa</taxon>
        <taxon>Ecdysozoa</taxon>
        <taxon>Arthropoda</taxon>
        <taxon>Chelicerata</taxon>
        <taxon>Arachnida</taxon>
        <taxon>Acari</taxon>
        <taxon>Parasitiformes</taxon>
        <taxon>Ixodida</taxon>
        <taxon>Ixodoidea</taxon>
        <taxon>Ixodidae</taxon>
        <taxon>Rhipicephalinae</taxon>
        <taxon>Rhipicephalus</taxon>
        <taxon>Boophilus</taxon>
    </lineage>
</organism>
<dbReference type="Proteomes" id="UP000821866">
    <property type="component" value="Chromosome 8"/>
</dbReference>
<keyword evidence="3" id="KW-1185">Reference proteome</keyword>
<gene>
    <name evidence="2" type="ORF">HPB51_018814</name>
</gene>
<dbReference type="SMART" id="SM01100">
    <property type="entry name" value="CRAL_TRIO_N"/>
    <property type="match status" value="1"/>
</dbReference>
<dbReference type="SUPFAM" id="SSF52087">
    <property type="entry name" value="CRAL/TRIO domain"/>
    <property type="match status" value="1"/>
</dbReference>
<dbReference type="Gene3D" id="3.40.525.10">
    <property type="entry name" value="CRAL-TRIO lipid binding domain"/>
    <property type="match status" value="1"/>
</dbReference>
<evidence type="ECO:0000259" key="1">
    <source>
        <dbReference type="PROSITE" id="PS50191"/>
    </source>
</evidence>
<reference evidence="2" key="2">
    <citation type="submission" date="2021-09" db="EMBL/GenBank/DDBJ databases">
        <authorList>
            <person name="Jia N."/>
            <person name="Wang J."/>
            <person name="Shi W."/>
            <person name="Du L."/>
            <person name="Sun Y."/>
            <person name="Zhan W."/>
            <person name="Jiang J."/>
            <person name="Wang Q."/>
            <person name="Zhang B."/>
            <person name="Ji P."/>
            <person name="Sakyi L.B."/>
            <person name="Cui X."/>
            <person name="Yuan T."/>
            <person name="Jiang B."/>
            <person name="Yang W."/>
            <person name="Lam T.T.-Y."/>
            <person name="Chang Q."/>
            <person name="Ding S."/>
            <person name="Wang X."/>
            <person name="Zhu J."/>
            <person name="Ruan X."/>
            <person name="Zhao L."/>
            <person name="Wei J."/>
            <person name="Que T."/>
            <person name="Du C."/>
            <person name="Cheng J."/>
            <person name="Dai P."/>
            <person name="Han X."/>
            <person name="Huang E."/>
            <person name="Gao Y."/>
            <person name="Liu J."/>
            <person name="Shao H."/>
            <person name="Ye R."/>
            <person name="Li L."/>
            <person name="Wei W."/>
            <person name="Wang X."/>
            <person name="Wang C."/>
            <person name="Huo Q."/>
            <person name="Li W."/>
            <person name="Guo W."/>
            <person name="Chen H."/>
            <person name="Chen S."/>
            <person name="Zhou L."/>
            <person name="Zhou L."/>
            <person name="Ni X."/>
            <person name="Tian J."/>
            <person name="Zhou Y."/>
            <person name="Sheng Y."/>
            <person name="Liu T."/>
            <person name="Pan Y."/>
            <person name="Xia L."/>
            <person name="Li J."/>
            <person name="Zhao F."/>
            <person name="Cao W."/>
        </authorList>
    </citation>
    <scope>NUCLEOTIDE SEQUENCE</scope>
    <source>
        <strain evidence="2">Rmic-2018</strain>
        <tissue evidence="2">Larvae</tissue>
    </source>
</reference>
<dbReference type="EMBL" id="JABSTU010000010">
    <property type="protein sequence ID" value="KAH8019302.1"/>
    <property type="molecule type" value="Genomic_DNA"/>
</dbReference>
<name>A0A9J6DBU6_RHIMP</name>
<dbReference type="PROSITE" id="PS50191">
    <property type="entry name" value="CRAL_TRIO"/>
    <property type="match status" value="1"/>
</dbReference>
<dbReference type="CDD" id="cd00170">
    <property type="entry name" value="SEC14"/>
    <property type="match status" value="1"/>
</dbReference>
<protein>
    <recommendedName>
        <fullName evidence="1">CRAL-TRIO domain-containing protein</fullName>
    </recommendedName>
</protein>
<dbReference type="InterPro" id="IPR036273">
    <property type="entry name" value="CRAL/TRIO_N_dom_sf"/>
</dbReference>
<dbReference type="GO" id="GO:0016020">
    <property type="term" value="C:membrane"/>
    <property type="evidence" value="ECO:0007669"/>
    <property type="project" value="TreeGrafter"/>
</dbReference>
<accession>A0A9J6DBU6</accession>
<dbReference type="VEuPathDB" id="VectorBase:LOC119177127"/>
<dbReference type="InterPro" id="IPR001251">
    <property type="entry name" value="CRAL-TRIO_dom"/>
</dbReference>
<comment type="caution">
    <text evidence="2">The sequence shown here is derived from an EMBL/GenBank/DDBJ whole genome shotgun (WGS) entry which is preliminary data.</text>
</comment>
<dbReference type="SUPFAM" id="SSF46938">
    <property type="entry name" value="CRAL/TRIO N-terminal domain"/>
    <property type="match status" value="1"/>
</dbReference>
<dbReference type="GO" id="GO:1902936">
    <property type="term" value="F:phosphatidylinositol bisphosphate binding"/>
    <property type="evidence" value="ECO:0007669"/>
    <property type="project" value="TreeGrafter"/>
</dbReference>
<dbReference type="PANTHER" id="PTHR10174:SF130">
    <property type="entry name" value="ALPHA-TOCOPHEROL TRANSFER PROTEIN-LIKE"/>
    <property type="match status" value="1"/>
</dbReference>
<evidence type="ECO:0000313" key="3">
    <source>
        <dbReference type="Proteomes" id="UP000821866"/>
    </source>
</evidence>
<reference evidence="2" key="1">
    <citation type="journal article" date="2020" name="Cell">
        <title>Large-Scale Comparative Analyses of Tick Genomes Elucidate Their Genetic Diversity and Vector Capacities.</title>
        <authorList>
            <consortium name="Tick Genome and Microbiome Consortium (TIGMIC)"/>
            <person name="Jia N."/>
            <person name="Wang J."/>
            <person name="Shi W."/>
            <person name="Du L."/>
            <person name="Sun Y."/>
            <person name="Zhan W."/>
            <person name="Jiang J.F."/>
            <person name="Wang Q."/>
            <person name="Zhang B."/>
            <person name="Ji P."/>
            <person name="Bell-Sakyi L."/>
            <person name="Cui X.M."/>
            <person name="Yuan T.T."/>
            <person name="Jiang B.G."/>
            <person name="Yang W.F."/>
            <person name="Lam T.T."/>
            <person name="Chang Q.C."/>
            <person name="Ding S.J."/>
            <person name="Wang X.J."/>
            <person name="Zhu J.G."/>
            <person name="Ruan X.D."/>
            <person name="Zhao L."/>
            <person name="Wei J.T."/>
            <person name="Ye R.Z."/>
            <person name="Que T.C."/>
            <person name="Du C.H."/>
            <person name="Zhou Y.H."/>
            <person name="Cheng J.X."/>
            <person name="Dai P.F."/>
            <person name="Guo W.B."/>
            <person name="Han X.H."/>
            <person name="Huang E.J."/>
            <person name="Li L.F."/>
            <person name="Wei W."/>
            <person name="Gao Y.C."/>
            <person name="Liu J.Z."/>
            <person name="Shao H.Z."/>
            <person name="Wang X."/>
            <person name="Wang C.C."/>
            <person name="Yang T.C."/>
            <person name="Huo Q.B."/>
            <person name="Li W."/>
            <person name="Chen H.Y."/>
            <person name="Chen S.E."/>
            <person name="Zhou L.G."/>
            <person name="Ni X.B."/>
            <person name="Tian J.H."/>
            <person name="Sheng Y."/>
            <person name="Liu T."/>
            <person name="Pan Y.S."/>
            <person name="Xia L.Y."/>
            <person name="Li J."/>
            <person name="Zhao F."/>
            <person name="Cao W.C."/>
        </authorList>
    </citation>
    <scope>NUCLEOTIDE SEQUENCE</scope>
    <source>
        <strain evidence="2">Rmic-2018</strain>
    </source>
</reference>
<feature type="domain" description="CRAL-TRIO" evidence="1">
    <location>
        <begin position="137"/>
        <end position="299"/>
    </location>
</feature>
<dbReference type="PANTHER" id="PTHR10174">
    <property type="entry name" value="ALPHA-TOCOPHEROL TRANSFER PROTEIN-RELATED"/>
    <property type="match status" value="1"/>
</dbReference>
<dbReference type="Gene3D" id="1.10.8.20">
    <property type="entry name" value="N-terminal domain of phosphatidylinositol transfer protein sec14p"/>
    <property type="match status" value="1"/>
</dbReference>
<dbReference type="PRINTS" id="PR00180">
    <property type="entry name" value="CRETINALDHBP"/>
</dbReference>
<proteinExistence type="predicted"/>
<dbReference type="InterPro" id="IPR036865">
    <property type="entry name" value="CRAL-TRIO_dom_sf"/>
</dbReference>
<dbReference type="Pfam" id="PF00650">
    <property type="entry name" value="CRAL_TRIO"/>
    <property type="match status" value="1"/>
</dbReference>
<sequence>MEKEEALVAPQLSTLVFGDATIRLSTPPLWEQRWPWACTIYASSADTIMTGTALHAKLWKIAEEELGETEELRQRALDDLTKLLHDEPGLKWNNQSAFLLRFLRVRKYNVEAALKSIKKYYRTGSSWGKNNLDLRPSTVVPDCREITAVLPHRDAQGRQILLIRSGVWNPAVVPQIDVHRAFLLCLKHLERSPSGQTAGIVIIIDYEGFGIEHAINCKLSLMKELTDFAQESMPLRLRAVHVIRESRGFDFCFALVRPFLKSKIIQRIHFHGYKIEGLYEHVPATILPEAYGGLVSDTVFQKFWLQLDADEHFFAEESAYGYKNIDTGDAPSELTSTIVTHL</sequence>